<dbReference type="InterPro" id="IPR020846">
    <property type="entry name" value="MFS_dom"/>
</dbReference>
<feature type="transmembrane region" description="Helical" evidence="9">
    <location>
        <begin position="172"/>
        <end position="191"/>
    </location>
</feature>
<dbReference type="InterPro" id="IPR003663">
    <property type="entry name" value="Sugar/inositol_transpt"/>
</dbReference>
<dbReference type="Pfam" id="PF00083">
    <property type="entry name" value="Sugar_tr"/>
    <property type="match status" value="1"/>
</dbReference>
<feature type="transmembrane region" description="Helical" evidence="9">
    <location>
        <begin position="323"/>
        <end position="346"/>
    </location>
</feature>
<feature type="transmembrane region" description="Helical" evidence="9">
    <location>
        <begin position="397"/>
        <end position="417"/>
    </location>
</feature>
<dbReference type="PANTHER" id="PTHR48022">
    <property type="entry name" value="PLASTIDIC GLUCOSE TRANSPORTER 4"/>
    <property type="match status" value="1"/>
</dbReference>
<feature type="transmembrane region" description="Helical" evidence="9">
    <location>
        <begin position="197"/>
        <end position="218"/>
    </location>
</feature>
<feature type="transmembrane region" description="Helical" evidence="9">
    <location>
        <begin position="20"/>
        <end position="40"/>
    </location>
</feature>
<dbReference type="EMBL" id="QZBT01000005">
    <property type="protein sequence ID" value="THZ88685.1"/>
    <property type="molecule type" value="Genomic_DNA"/>
</dbReference>
<evidence type="ECO:0000313" key="11">
    <source>
        <dbReference type="EMBL" id="THZ88685.1"/>
    </source>
</evidence>
<feature type="compositionally biased region" description="Basic and acidic residues" evidence="8">
    <location>
        <begin position="526"/>
        <end position="537"/>
    </location>
</feature>
<name>A0A4S9Y935_AURPU</name>
<evidence type="ECO:0000256" key="5">
    <source>
        <dbReference type="ARBA" id="ARBA00022989"/>
    </source>
</evidence>
<dbReference type="GO" id="GO:0005351">
    <property type="term" value="F:carbohydrate:proton symporter activity"/>
    <property type="evidence" value="ECO:0007669"/>
    <property type="project" value="TreeGrafter"/>
</dbReference>
<dbReference type="Proteomes" id="UP000310039">
    <property type="component" value="Unassembled WGS sequence"/>
</dbReference>
<feature type="transmembrane region" description="Helical" evidence="9">
    <location>
        <begin position="288"/>
        <end position="311"/>
    </location>
</feature>
<feature type="transmembrane region" description="Helical" evidence="9">
    <location>
        <begin position="107"/>
        <end position="129"/>
    </location>
</feature>
<feature type="transmembrane region" description="Helical" evidence="9">
    <location>
        <begin position="457"/>
        <end position="478"/>
    </location>
</feature>
<gene>
    <name evidence="11" type="ORF">D6C84_00734</name>
</gene>
<dbReference type="PANTHER" id="PTHR48022:SF72">
    <property type="entry name" value="MAJOR FACILITATOR SUPERFAMILY (MFS) PROFILE DOMAIN-CONTAINING PROTEIN-RELATED"/>
    <property type="match status" value="1"/>
</dbReference>
<evidence type="ECO:0000256" key="6">
    <source>
        <dbReference type="ARBA" id="ARBA00023136"/>
    </source>
</evidence>
<evidence type="ECO:0000256" key="3">
    <source>
        <dbReference type="ARBA" id="ARBA00022448"/>
    </source>
</evidence>
<dbReference type="InterPro" id="IPR050360">
    <property type="entry name" value="MFS_Sugar_Transporters"/>
</dbReference>
<dbReference type="FunFam" id="1.20.1250.20:FF:001021">
    <property type="entry name" value="MFS sugar transporter, putative (AFU_orthologue AFUA_5G06720)"/>
    <property type="match status" value="1"/>
</dbReference>
<feature type="transmembrane region" description="Helical" evidence="9">
    <location>
        <begin position="358"/>
        <end position="377"/>
    </location>
</feature>
<dbReference type="AlphaFoldDB" id="A0A4S9Y935"/>
<keyword evidence="6 9" id="KW-0472">Membrane</keyword>
<feature type="region of interest" description="Disordered" evidence="8">
    <location>
        <begin position="526"/>
        <end position="552"/>
    </location>
</feature>
<evidence type="ECO:0000256" key="1">
    <source>
        <dbReference type="ARBA" id="ARBA00004141"/>
    </source>
</evidence>
<dbReference type="InterPro" id="IPR005828">
    <property type="entry name" value="MFS_sugar_transport-like"/>
</dbReference>
<feature type="transmembrane region" description="Helical" evidence="9">
    <location>
        <begin position="429"/>
        <end position="451"/>
    </location>
</feature>
<keyword evidence="3 7" id="KW-0813">Transport</keyword>
<evidence type="ECO:0000256" key="2">
    <source>
        <dbReference type="ARBA" id="ARBA00010992"/>
    </source>
</evidence>
<dbReference type="NCBIfam" id="TIGR00879">
    <property type="entry name" value="SP"/>
    <property type="match status" value="1"/>
</dbReference>
<sequence>MLYHIMPHFNWFGRGRPLQIAIMVTCQLAFILFGYDQGVFSGIVRNPDWLKTFGHPGSGLEGIIVSIYNLVLASFIEARVSETDDRQGAFSGCILAFLGGEKAGRRMSMWIAMVFIIVGAILQTTSYGVPQILVARYITGIGTGIETSTVPMYQSELVEAHKRGRVVSSEPLFVGVGIVIAYFFDYGIAYAGGPIAWRLPIACQIIFAIVVIVMVFGVPESPRYLYKEGRNEEALQVLCDVYDGTPEDEKIAREQKGILDALAMERAHGEYKWSQIFKQDEVQTGRRVLLAYGMQFMNQIGGINLVVYYVPTALETNVGLTRNLSLLIGGFVQCCFFIGSLVPTFFLDKMGRRRPMMWGSLGLAISMMLIAILLSFTPERGYSDSVKTATSSAAVTFFFTYMLCFGASANCIPWVYVPEILPLHARAKGTAIGVSSNWLWNFVVVMITPTLLNNLQWQAYLIFMCTNLAFIPLVYFCYPETSNLTLEEVDFLFIKDGSKGIHKFTGPSQPVKISLSGDVEQGARRMMHGEKGEKRGSEGGAAFVEDVDKVEK</sequence>
<dbReference type="Gene3D" id="1.20.1250.20">
    <property type="entry name" value="MFS general substrate transporter like domains"/>
    <property type="match status" value="1"/>
</dbReference>
<evidence type="ECO:0000256" key="8">
    <source>
        <dbReference type="SAM" id="MobiDB-lite"/>
    </source>
</evidence>
<dbReference type="InterPro" id="IPR036259">
    <property type="entry name" value="MFS_trans_sf"/>
</dbReference>
<evidence type="ECO:0000256" key="7">
    <source>
        <dbReference type="RuleBase" id="RU003346"/>
    </source>
</evidence>
<organism evidence="11 12">
    <name type="scientific">Aureobasidium pullulans</name>
    <name type="common">Black yeast</name>
    <name type="synonym">Pullularia pullulans</name>
    <dbReference type="NCBI Taxonomy" id="5580"/>
    <lineage>
        <taxon>Eukaryota</taxon>
        <taxon>Fungi</taxon>
        <taxon>Dikarya</taxon>
        <taxon>Ascomycota</taxon>
        <taxon>Pezizomycotina</taxon>
        <taxon>Dothideomycetes</taxon>
        <taxon>Dothideomycetidae</taxon>
        <taxon>Dothideales</taxon>
        <taxon>Saccotheciaceae</taxon>
        <taxon>Aureobasidium</taxon>
    </lineage>
</organism>
<comment type="subcellular location">
    <subcellularLocation>
        <location evidence="1">Membrane</location>
        <topology evidence="1">Multi-pass membrane protein</topology>
    </subcellularLocation>
</comment>
<protein>
    <submittedName>
        <fullName evidence="11">Putative Myo-inositol transporter 1</fullName>
    </submittedName>
</protein>
<accession>A0A4S9Y935</accession>
<comment type="caution">
    <text evidence="11">The sequence shown here is derived from an EMBL/GenBank/DDBJ whole genome shotgun (WGS) entry which is preliminary data.</text>
</comment>
<keyword evidence="4 9" id="KW-0812">Transmembrane</keyword>
<dbReference type="PRINTS" id="PR00171">
    <property type="entry name" value="SUGRTRNSPORT"/>
</dbReference>
<dbReference type="SUPFAM" id="SSF103473">
    <property type="entry name" value="MFS general substrate transporter"/>
    <property type="match status" value="1"/>
</dbReference>
<dbReference type="PROSITE" id="PS50850">
    <property type="entry name" value="MFS"/>
    <property type="match status" value="1"/>
</dbReference>
<proteinExistence type="inferred from homology"/>
<comment type="similarity">
    <text evidence="2 7">Belongs to the major facilitator superfamily. Sugar transporter (TC 2.A.1.1) family.</text>
</comment>
<evidence type="ECO:0000259" key="10">
    <source>
        <dbReference type="PROSITE" id="PS50850"/>
    </source>
</evidence>
<keyword evidence="5 9" id="KW-1133">Transmembrane helix</keyword>
<evidence type="ECO:0000256" key="4">
    <source>
        <dbReference type="ARBA" id="ARBA00022692"/>
    </source>
</evidence>
<dbReference type="InterPro" id="IPR005829">
    <property type="entry name" value="Sugar_transporter_CS"/>
</dbReference>
<reference evidence="11 12" key="1">
    <citation type="submission" date="2018-10" db="EMBL/GenBank/DDBJ databases">
        <title>Fifty Aureobasidium pullulans genomes reveal a recombining polyextremotolerant generalist.</title>
        <authorList>
            <person name="Gostincar C."/>
            <person name="Turk M."/>
            <person name="Zajc J."/>
            <person name="Gunde-Cimerman N."/>
        </authorList>
    </citation>
    <scope>NUCLEOTIDE SEQUENCE [LARGE SCALE GENOMIC DNA]</scope>
    <source>
        <strain evidence="11 12">EXF-3403</strain>
    </source>
</reference>
<dbReference type="PROSITE" id="PS00217">
    <property type="entry name" value="SUGAR_TRANSPORT_2"/>
    <property type="match status" value="1"/>
</dbReference>
<dbReference type="GO" id="GO:0016020">
    <property type="term" value="C:membrane"/>
    <property type="evidence" value="ECO:0007669"/>
    <property type="project" value="UniProtKB-SubCell"/>
</dbReference>
<evidence type="ECO:0000256" key="9">
    <source>
        <dbReference type="SAM" id="Phobius"/>
    </source>
</evidence>
<feature type="domain" description="Major facilitator superfamily (MFS) profile" evidence="10">
    <location>
        <begin position="22"/>
        <end position="482"/>
    </location>
</feature>
<evidence type="ECO:0000313" key="12">
    <source>
        <dbReference type="Proteomes" id="UP000310039"/>
    </source>
</evidence>